<dbReference type="Pfam" id="PF00534">
    <property type="entry name" value="Glycos_transf_1"/>
    <property type="match status" value="1"/>
</dbReference>
<dbReference type="SUPFAM" id="SSF53756">
    <property type="entry name" value="UDP-Glycosyltransferase/glycogen phosphorylase"/>
    <property type="match status" value="1"/>
</dbReference>
<evidence type="ECO:0000313" key="3">
    <source>
        <dbReference type="EMBL" id="CAA9318080.1"/>
    </source>
</evidence>
<keyword evidence="1" id="KW-0808">Transferase</keyword>
<feature type="domain" description="Glycosyl transferase family 1" evidence="2">
    <location>
        <begin position="144"/>
        <end position="299"/>
    </location>
</feature>
<evidence type="ECO:0000259" key="2">
    <source>
        <dbReference type="Pfam" id="PF00534"/>
    </source>
</evidence>
<proteinExistence type="predicted"/>
<reference evidence="3" key="1">
    <citation type="submission" date="2020-02" db="EMBL/GenBank/DDBJ databases">
        <authorList>
            <person name="Meier V. D."/>
        </authorList>
    </citation>
    <scope>NUCLEOTIDE SEQUENCE</scope>
    <source>
        <strain evidence="3">AVDCRST_MAG40</strain>
    </source>
</reference>
<organism evidence="3">
    <name type="scientific">uncultured Gemmatimonadaceae bacterium</name>
    <dbReference type="NCBI Taxonomy" id="246130"/>
    <lineage>
        <taxon>Bacteria</taxon>
        <taxon>Pseudomonadati</taxon>
        <taxon>Gemmatimonadota</taxon>
        <taxon>Gemmatimonadia</taxon>
        <taxon>Gemmatimonadales</taxon>
        <taxon>Gemmatimonadaceae</taxon>
        <taxon>environmental samples</taxon>
    </lineage>
</organism>
<evidence type="ECO:0000256" key="1">
    <source>
        <dbReference type="ARBA" id="ARBA00022679"/>
    </source>
</evidence>
<dbReference type="PANTHER" id="PTHR46401">
    <property type="entry name" value="GLYCOSYLTRANSFERASE WBBK-RELATED"/>
    <property type="match status" value="1"/>
</dbReference>
<dbReference type="PANTHER" id="PTHR46401:SF2">
    <property type="entry name" value="GLYCOSYLTRANSFERASE WBBK-RELATED"/>
    <property type="match status" value="1"/>
</dbReference>
<accession>A0A6J4KZD4</accession>
<protein>
    <recommendedName>
        <fullName evidence="2">Glycosyl transferase family 1 domain-containing protein</fullName>
    </recommendedName>
</protein>
<dbReference type="GO" id="GO:0009103">
    <property type="term" value="P:lipopolysaccharide biosynthetic process"/>
    <property type="evidence" value="ECO:0007669"/>
    <property type="project" value="TreeGrafter"/>
</dbReference>
<dbReference type="Gene3D" id="3.40.50.2000">
    <property type="entry name" value="Glycogen Phosphorylase B"/>
    <property type="match status" value="2"/>
</dbReference>
<dbReference type="AlphaFoldDB" id="A0A6J4KZD4"/>
<dbReference type="InterPro" id="IPR001296">
    <property type="entry name" value="Glyco_trans_1"/>
</dbReference>
<gene>
    <name evidence="3" type="ORF">AVDCRST_MAG40-1333</name>
</gene>
<dbReference type="GO" id="GO:0016757">
    <property type="term" value="F:glycosyltransferase activity"/>
    <property type="evidence" value="ECO:0007669"/>
    <property type="project" value="InterPro"/>
</dbReference>
<dbReference type="EMBL" id="CADCTX010000417">
    <property type="protein sequence ID" value="CAA9318080.1"/>
    <property type="molecule type" value="Genomic_DNA"/>
</dbReference>
<sequence length="322" mass="34119">MFTSWGWGGGDHAGRPEPALEREFRPLRALDAAPEDVLVIHYSAYAPALAEQLDRPQRIVLVSHNITPAEWFWDHDAVTAVNCEVGRSELPRFARAADVAVGVSAFNARELAAAGARETAVVPVLVDPASLGAPGPPPGAGSGPEVLFVGRLTPHKRHDLALRAFALYRAQHAPDARLSFVGSPLSTAYRDRLVELADRLAPGAVRFESGLSAAALADRWRAAHAFLCLSEHEGFCIPLLEAFHFGVPVIARPAGGVPEVAGDAALLVEDTDPAVAAALLHLVVSDAGLAGALRERGRARLAAYDHARVAGELRALLERVAA</sequence>
<name>A0A6J4KZD4_9BACT</name>